<dbReference type="Pfam" id="PF00773">
    <property type="entry name" value="RNB"/>
    <property type="match status" value="1"/>
</dbReference>
<dbReference type="SUPFAM" id="SSF50249">
    <property type="entry name" value="Nucleic acid-binding proteins"/>
    <property type="match status" value="2"/>
</dbReference>
<dbReference type="Pfam" id="PF17216">
    <property type="entry name" value="Rrp44_CSD1"/>
    <property type="match status" value="1"/>
</dbReference>
<dbReference type="Proteomes" id="UP000230750">
    <property type="component" value="Unassembled WGS sequence"/>
</dbReference>
<evidence type="ECO:0000256" key="5">
    <source>
        <dbReference type="ARBA" id="ARBA00022723"/>
    </source>
</evidence>
<dbReference type="InterPro" id="IPR050180">
    <property type="entry name" value="RNR_Ribonuclease"/>
</dbReference>
<evidence type="ECO:0000256" key="4">
    <source>
        <dbReference type="ARBA" id="ARBA00022722"/>
    </source>
</evidence>
<dbReference type="OrthoDB" id="372421at2759"/>
<accession>A0A2G8KK55</accession>
<evidence type="ECO:0000256" key="2">
    <source>
        <dbReference type="ARBA" id="ARBA00005785"/>
    </source>
</evidence>
<dbReference type="InterPro" id="IPR012340">
    <property type="entry name" value="NA-bd_OB-fold"/>
</dbReference>
<keyword evidence="8" id="KW-0460">Magnesium</keyword>
<keyword evidence="13" id="KW-1185">Reference proteome</keyword>
<evidence type="ECO:0000256" key="8">
    <source>
        <dbReference type="ARBA" id="ARBA00022842"/>
    </source>
</evidence>
<dbReference type="GO" id="GO:0008266">
    <property type="term" value="F:poly(U) RNA binding"/>
    <property type="evidence" value="ECO:0007669"/>
    <property type="project" value="UniProtKB-ARBA"/>
</dbReference>
<evidence type="ECO:0000256" key="9">
    <source>
        <dbReference type="ARBA" id="ARBA00022884"/>
    </source>
</evidence>
<proteinExistence type="inferred from homology"/>
<dbReference type="GO" id="GO:0046872">
    <property type="term" value="F:metal ion binding"/>
    <property type="evidence" value="ECO:0007669"/>
    <property type="project" value="UniProtKB-KW"/>
</dbReference>
<dbReference type="PANTHER" id="PTHR23355">
    <property type="entry name" value="RIBONUCLEASE"/>
    <property type="match status" value="1"/>
</dbReference>
<feature type="non-terminal residue" evidence="12">
    <location>
        <position position="659"/>
    </location>
</feature>
<comment type="caution">
    <text evidence="12">The sequence shown here is derived from an EMBL/GenBank/DDBJ whole genome shotgun (WGS) entry which is preliminary data.</text>
</comment>
<dbReference type="GO" id="GO:0006402">
    <property type="term" value="P:mRNA catabolic process"/>
    <property type="evidence" value="ECO:0007669"/>
    <property type="project" value="TreeGrafter"/>
</dbReference>
<feature type="compositionally biased region" description="Basic residues" evidence="10">
    <location>
        <begin position="30"/>
        <end position="41"/>
    </location>
</feature>
<dbReference type="Gene3D" id="2.40.50.690">
    <property type="match status" value="1"/>
</dbReference>
<keyword evidence="6" id="KW-0378">Hydrolase</keyword>
<sequence length="659" mass="74077">MDNKSKTLPTNFHIHGRRIITKKSPEFPQRRRRKSATKGRHPPNPDDHQDTSESAQDRHKPTKKKGKGPAHKATTPQAGKVPPFRREKSEVSYKVESPGEYEEDMAKQRRKRKSKKRGEKGEDEPDGSQGKGSTPKKQQERFKTCEPYWSRENVDRELKRGNLIQGSIRINPKKYSESYIDNPDGGADIFIEGMHCRNRALQDDIVVVQLLPQDQWKVKTLDGSYMETTTLFENFGKTVHGDTETNVQNDSEAVLADISCTSSGSEDLQMKMTCEQVKGMQLGKSFDSLDNDSEGSSEDSSCTSENGGYQPLGNEEEGDEDSGEEMSFIKLGKVVYILEKKHTRLCRGHLKLQHSPKARDAIFSPIDSALPRLFIPLKQCPSDFMINPGKYASTLFLARILTWSEQSAFARGCLERLLGEAGAIEAETKGFLMEHGIDDSDFNKQVLQCLPDVRNWSIDEAERQRRRDLTSECIFTIDPSTARDLDDALSCKPLPDGTYEVGVHIADVSFFIEENTPLDREASLRATSVYLVQRVIPMLPRPLCEHLCSLNPNEDKLTSLMNGAARRSRSCVKLSYDHAQAAIENQPTQTITTPEIGGGFTADQIFECIRNLNKIAVNTRRARFEGGALRLDQVKLQFNLNPSTGLPEGYSVYHLKDSN</sequence>
<comment type="subcellular location">
    <subcellularLocation>
        <location evidence="1">Cytoplasm</location>
    </subcellularLocation>
</comment>
<reference evidence="12 13" key="1">
    <citation type="journal article" date="2017" name="PLoS Biol.">
        <title>The sea cucumber genome provides insights into morphological evolution and visceral regeneration.</title>
        <authorList>
            <person name="Zhang X."/>
            <person name="Sun L."/>
            <person name="Yuan J."/>
            <person name="Sun Y."/>
            <person name="Gao Y."/>
            <person name="Zhang L."/>
            <person name="Li S."/>
            <person name="Dai H."/>
            <person name="Hamel J.F."/>
            <person name="Liu C."/>
            <person name="Yu Y."/>
            <person name="Liu S."/>
            <person name="Lin W."/>
            <person name="Guo K."/>
            <person name="Jin S."/>
            <person name="Xu P."/>
            <person name="Storey K.B."/>
            <person name="Huan P."/>
            <person name="Zhang T."/>
            <person name="Zhou Y."/>
            <person name="Zhang J."/>
            <person name="Lin C."/>
            <person name="Li X."/>
            <person name="Xing L."/>
            <person name="Huo D."/>
            <person name="Sun M."/>
            <person name="Wang L."/>
            <person name="Mercier A."/>
            <person name="Li F."/>
            <person name="Yang H."/>
            <person name="Xiang J."/>
        </authorList>
    </citation>
    <scope>NUCLEOTIDE SEQUENCE [LARGE SCALE GENOMIC DNA]</scope>
    <source>
        <strain evidence="12">Shaxun</strain>
        <tissue evidence="12">Muscle</tissue>
    </source>
</reference>
<evidence type="ECO:0000256" key="1">
    <source>
        <dbReference type="ARBA" id="ARBA00004496"/>
    </source>
</evidence>
<dbReference type="GO" id="GO:0000932">
    <property type="term" value="C:P-body"/>
    <property type="evidence" value="ECO:0007669"/>
    <property type="project" value="TreeGrafter"/>
</dbReference>
<dbReference type="Pfam" id="PF17849">
    <property type="entry name" value="OB_Dis3"/>
    <property type="match status" value="1"/>
</dbReference>
<dbReference type="EMBL" id="MRZV01000526">
    <property type="protein sequence ID" value="PIK48355.1"/>
    <property type="molecule type" value="Genomic_DNA"/>
</dbReference>
<evidence type="ECO:0000256" key="10">
    <source>
        <dbReference type="SAM" id="MobiDB-lite"/>
    </source>
</evidence>
<dbReference type="FunFam" id="2.40.50.700:FF:000003">
    <property type="entry name" value="DIS3-like exonuclease 2"/>
    <property type="match status" value="1"/>
</dbReference>
<evidence type="ECO:0000256" key="7">
    <source>
        <dbReference type="ARBA" id="ARBA00022839"/>
    </source>
</evidence>
<dbReference type="PANTHER" id="PTHR23355:SF9">
    <property type="entry name" value="DIS3-LIKE EXONUCLEASE 2"/>
    <property type="match status" value="1"/>
</dbReference>
<name>A0A2G8KK55_STIJA</name>
<comment type="similarity">
    <text evidence="2">Belongs to the RNR ribonuclease family.</text>
</comment>
<dbReference type="STRING" id="307972.A0A2G8KK55"/>
<keyword evidence="9" id="KW-0694">RNA-binding</keyword>
<feature type="region of interest" description="Disordered" evidence="10">
    <location>
        <begin position="1"/>
        <end position="144"/>
    </location>
</feature>
<feature type="domain" description="RNB" evidence="11">
    <location>
        <begin position="466"/>
        <end position="657"/>
    </location>
</feature>
<evidence type="ECO:0000259" key="11">
    <source>
        <dbReference type="SMART" id="SM00955"/>
    </source>
</evidence>
<dbReference type="GO" id="GO:0000175">
    <property type="term" value="F:3'-5'-RNA exonuclease activity"/>
    <property type="evidence" value="ECO:0007669"/>
    <property type="project" value="TreeGrafter"/>
</dbReference>
<keyword evidence="3" id="KW-0963">Cytoplasm</keyword>
<feature type="compositionally biased region" description="Polar residues" evidence="10">
    <location>
        <begin position="1"/>
        <end position="10"/>
    </location>
</feature>
<evidence type="ECO:0000256" key="3">
    <source>
        <dbReference type="ARBA" id="ARBA00022490"/>
    </source>
</evidence>
<evidence type="ECO:0000313" key="13">
    <source>
        <dbReference type="Proteomes" id="UP000230750"/>
    </source>
</evidence>
<protein>
    <submittedName>
        <fullName evidence="12">Putative DIS3-like exonuclease 2 isoform X2</fullName>
    </submittedName>
</protein>
<organism evidence="12 13">
    <name type="scientific">Stichopus japonicus</name>
    <name type="common">Sea cucumber</name>
    <dbReference type="NCBI Taxonomy" id="307972"/>
    <lineage>
        <taxon>Eukaryota</taxon>
        <taxon>Metazoa</taxon>
        <taxon>Echinodermata</taxon>
        <taxon>Eleutherozoa</taxon>
        <taxon>Echinozoa</taxon>
        <taxon>Holothuroidea</taxon>
        <taxon>Aspidochirotacea</taxon>
        <taxon>Aspidochirotida</taxon>
        <taxon>Stichopodidae</taxon>
        <taxon>Apostichopus</taxon>
    </lineage>
</organism>
<keyword evidence="7 12" id="KW-0269">Exonuclease</keyword>
<gene>
    <name evidence="12" type="ORF">BSL78_14756</name>
</gene>
<feature type="compositionally biased region" description="Basic and acidic residues" evidence="10">
    <location>
        <begin position="43"/>
        <end position="59"/>
    </location>
</feature>
<feature type="compositionally biased region" description="Basic residues" evidence="10">
    <location>
        <begin position="60"/>
        <end position="70"/>
    </location>
</feature>
<feature type="region of interest" description="Disordered" evidence="10">
    <location>
        <begin position="285"/>
        <end position="324"/>
    </location>
</feature>
<keyword evidence="5" id="KW-0479">Metal-binding</keyword>
<dbReference type="AlphaFoldDB" id="A0A2G8KK55"/>
<dbReference type="InterPro" id="IPR033771">
    <property type="entry name" value="Rrp44_CSD1"/>
</dbReference>
<keyword evidence="4" id="KW-0540">Nuclease</keyword>
<dbReference type="InterPro" id="IPR041505">
    <property type="entry name" value="Dis3_CSD2"/>
</dbReference>
<dbReference type="GO" id="GO:0010587">
    <property type="term" value="P:miRNA catabolic process"/>
    <property type="evidence" value="ECO:0007669"/>
    <property type="project" value="TreeGrafter"/>
</dbReference>
<evidence type="ECO:0000313" key="12">
    <source>
        <dbReference type="EMBL" id="PIK48355.1"/>
    </source>
</evidence>
<dbReference type="SMART" id="SM00955">
    <property type="entry name" value="RNB"/>
    <property type="match status" value="1"/>
</dbReference>
<dbReference type="InterPro" id="IPR001900">
    <property type="entry name" value="RNase_II/R"/>
</dbReference>
<evidence type="ECO:0000256" key="6">
    <source>
        <dbReference type="ARBA" id="ARBA00022801"/>
    </source>
</evidence>
<dbReference type="Gene3D" id="2.40.50.700">
    <property type="match status" value="1"/>
</dbReference>
<feature type="compositionally biased region" description="Basic and acidic residues" evidence="10">
    <location>
        <begin position="84"/>
        <end position="93"/>
    </location>
</feature>
<feature type="compositionally biased region" description="Acidic residues" evidence="10">
    <location>
        <begin position="314"/>
        <end position="324"/>
    </location>
</feature>
<feature type="compositionally biased region" description="Basic residues" evidence="10">
    <location>
        <begin position="108"/>
        <end position="118"/>
    </location>
</feature>